<dbReference type="OMA" id="FNHLTCW"/>
<dbReference type="InterPro" id="IPR050209">
    <property type="entry name" value="Rab_GTPases_membrane_traffic"/>
</dbReference>
<dbReference type="GO" id="GO:0003924">
    <property type="term" value="F:GTPase activity"/>
    <property type="evidence" value="ECO:0007669"/>
    <property type="project" value="InterPro"/>
</dbReference>
<comment type="caution">
    <text evidence="2">The sequence shown here is derived from an EMBL/GenBank/DDBJ whole genome shotgun (WGS) entry which is preliminary data.</text>
</comment>
<dbReference type="PRINTS" id="PR00449">
    <property type="entry name" value="RASTRNSFRMNG"/>
</dbReference>
<dbReference type="InterPro" id="IPR001806">
    <property type="entry name" value="Small_GTPase"/>
</dbReference>
<dbReference type="SMART" id="SM00173">
    <property type="entry name" value="RAS"/>
    <property type="match status" value="1"/>
</dbReference>
<evidence type="ECO:0000256" key="1">
    <source>
        <dbReference type="ARBA" id="ARBA00006270"/>
    </source>
</evidence>
<proteinExistence type="inferred from homology"/>
<dbReference type="PANTHER" id="PTHR47979">
    <property type="entry name" value="DRAB11-RELATED"/>
    <property type="match status" value="1"/>
</dbReference>
<dbReference type="OrthoDB" id="9989112at2759"/>
<dbReference type="SUPFAM" id="SSF52540">
    <property type="entry name" value="P-loop containing nucleoside triphosphate hydrolases"/>
    <property type="match status" value="1"/>
</dbReference>
<comment type="similarity">
    <text evidence="1">Belongs to the small GTPase superfamily. Rab family.</text>
</comment>
<dbReference type="EMBL" id="MCGN01000010">
    <property type="protein sequence ID" value="ORY91868.1"/>
    <property type="molecule type" value="Genomic_DNA"/>
</dbReference>
<reference evidence="2 3" key="1">
    <citation type="submission" date="2016-07" db="EMBL/GenBank/DDBJ databases">
        <title>Pervasive Adenine N6-methylation of Active Genes in Fungi.</title>
        <authorList>
            <consortium name="DOE Joint Genome Institute"/>
            <person name="Mondo S.J."/>
            <person name="Dannebaum R.O."/>
            <person name="Kuo R.C."/>
            <person name="Labutti K."/>
            <person name="Haridas S."/>
            <person name="Kuo A."/>
            <person name="Salamov A."/>
            <person name="Ahrendt S.R."/>
            <person name="Lipzen A."/>
            <person name="Sullivan W."/>
            <person name="Andreopoulos W.B."/>
            <person name="Clum A."/>
            <person name="Lindquist E."/>
            <person name="Daum C."/>
            <person name="Ramamoorthy G.K."/>
            <person name="Gryganskyi A."/>
            <person name="Culley D."/>
            <person name="Magnuson J.K."/>
            <person name="James T.Y."/>
            <person name="O'Malley M.A."/>
            <person name="Stajich J.E."/>
            <person name="Spatafora J.W."/>
            <person name="Visel A."/>
            <person name="Grigoriev I.V."/>
        </authorList>
    </citation>
    <scope>NUCLEOTIDE SEQUENCE [LARGE SCALE GENOMIC DNA]</scope>
    <source>
        <strain evidence="2 3">NRRL 2496</strain>
    </source>
</reference>
<organism evidence="2 3">
    <name type="scientific">Syncephalastrum racemosum</name>
    <name type="common">Filamentous fungus</name>
    <dbReference type="NCBI Taxonomy" id="13706"/>
    <lineage>
        <taxon>Eukaryota</taxon>
        <taxon>Fungi</taxon>
        <taxon>Fungi incertae sedis</taxon>
        <taxon>Mucoromycota</taxon>
        <taxon>Mucoromycotina</taxon>
        <taxon>Mucoromycetes</taxon>
        <taxon>Mucorales</taxon>
        <taxon>Syncephalastraceae</taxon>
        <taxon>Syncephalastrum</taxon>
    </lineage>
</organism>
<dbReference type="GO" id="GO:0005525">
    <property type="term" value="F:GTP binding"/>
    <property type="evidence" value="ECO:0007669"/>
    <property type="project" value="InterPro"/>
</dbReference>
<dbReference type="SMART" id="SM00174">
    <property type="entry name" value="RHO"/>
    <property type="match status" value="1"/>
</dbReference>
<dbReference type="Proteomes" id="UP000242180">
    <property type="component" value="Unassembled WGS sequence"/>
</dbReference>
<dbReference type="STRING" id="13706.A0A1X2H3B6"/>
<accession>A0A1X2H3B6</accession>
<dbReference type="PROSITE" id="PS51420">
    <property type="entry name" value="RHO"/>
    <property type="match status" value="1"/>
</dbReference>
<dbReference type="InterPro" id="IPR005225">
    <property type="entry name" value="Small_GTP-bd"/>
</dbReference>
<dbReference type="Pfam" id="PF00071">
    <property type="entry name" value="Ras"/>
    <property type="match status" value="2"/>
</dbReference>
<dbReference type="NCBIfam" id="TIGR00231">
    <property type="entry name" value="small_GTP"/>
    <property type="match status" value="1"/>
</dbReference>
<dbReference type="Gene3D" id="3.40.50.300">
    <property type="entry name" value="P-loop containing nucleotide triphosphate hydrolases"/>
    <property type="match status" value="1"/>
</dbReference>
<sequence>MSTYNYIIKYIIVGDSGVGKSCLLLQFTDKRFYSGRELTIGVEFGTKFITVDDKQVKLQIWDTAGQESFRSITQSYYRGAAGALLGMYYFSQCLSLCNLIRWYFALVYDISRRESFEHIPTWLADVRKHANPHTTIMLIGNKCDLDKRQRQVTREEAEQFARENDIPLFMETSAKSADNVDDAFVRTAEKVYEKIQAGVFTNNETSGIRLGPTQSSALAEESQTGACCST</sequence>
<dbReference type="PROSITE" id="PS51421">
    <property type="entry name" value="RAS"/>
    <property type="match status" value="1"/>
</dbReference>
<keyword evidence="2" id="KW-0378">Hydrolase</keyword>
<evidence type="ECO:0000313" key="3">
    <source>
        <dbReference type="Proteomes" id="UP000242180"/>
    </source>
</evidence>
<name>A0A1X2H3B6_SYNRA</name>
<dbReference type="InParanoid" id="A0A1X2H3B6"/>
<evidence type="ECO:0000313" key="2">
    <source>
        <dbReference type="EMBL" id="ORY91868.1"/>
    </source>
</evidence>
<dbReference type="InterPro" id="IPR027417">
    <property type="entry name" value="P-loop_NTPase"/>
</dbReference>
<dbReference type="PROSITE" id="PS51419">
    <property type="entry name" value="RAB"/>
    <property type="match status" value="1"/>
</dbReference>
<protein>
    <submittedName>
        <fullName evidence="2">P-loop containing nucleoside triphosphate hydrolase protein</fullName>
    </submittedName>
</protein>
<dbReference type="SMART" id="SM00175">
    <property type="entry name" value="RAB"/>
    <property type="match status" value="1"/>
</dbReference>
<gene>
    <name evidence="2" type="ORF">BCR43DRAFT_558587</name>
</gene>
<keyword evidence="3" id="KW-1185">Reference proteome</keyword>
<dbReference type="AlphaFoldDB" id="A0A1X2H3B6"/>
<dbReference type="FunFam" id="3.40.50.300:FF:001447">
    <property type="entry name" value="Ras-related protein Rab-1B"/>
    <property type="match status" value="1"/>
</dbReference>